<sequence>MKRKKSAIAGDRENVCFICGKQGRMEKHHMLHGPYRKAADRFHLVCHLCRDCHQALHDKGLHDRELQVIAQRTFERMYGHTEFMQVFGKSWIEGGEDE</sequence>
<accession>A0A6L5X843</accession>
<keyword evidence="2" id="KW-1185">Reference proteome</keyword>
<dbReference type="AlphaFoldDB" id="A0A6L5X843"/>
<proteinExistence type="predicted"/>
<evidence type="ECO:0000313" key="1">
    <source>
        <dbReference type="EMBL" id="MSS15575.1"/>
    </source>
</evidence>
<dbReference type="EMBL" id="VULZ01000013">
    <property type="protein sequence ID" value="MSS15575.1"/>
    <property type="molecule type" value="Genomic_DNA"/>
</dbReference>
<comment type="caution">
    <text evidence="1">The sequence shown here is derived from an EMBL/GenBank/DDBJ whole genome shotgun (WGS) entry which is preliminary data.</text>
</comment>
<reference evidence="1 2" key="1">
    <citation type="submission" date="2019-08" db="EMBL/GenBank/DDBJ databases">
        <title>In-depth cultivation of the pig gut microbiome towards novel bacterial diversity and tailored functional studies.</title>
        <authorList>
            <person name="Wylensek D."/>
            <person name="Hitch T.C.A."/>
            <person name="Clavel T."/>
        </authorList>
    </citation>
    <scope>NUCLEOTIDE SEQUENCE [LARGE SCALE GENOMIC DNA]</scope>
    <source>
        <strain evidence="1 2">Oil+RF-744-WCA-WT-11</strain>
    </source>
</reference>
<protein>
    <recommendedName>
        <fullName evidence="3">HNH endonuclease</fullName>
    </recommendedName>
</protein>
<evidence type="ECO:0000313" key="2">
    <source>
        <dbReference type="Proteomes" id="UP000481852"/>
    </source>
</evidence>
<gene>
    <name evidence="1" type="ORF">FYJ35_11105</name>
</gene>
<dbReference type="RefSeq" id="WP_154526570.1">
    <property type="nucleotide sequence ID" value="NZ_VULZ01000013.1"/>
</dbReference>
<dbReference type="Proteomes" id="UP000481852">
    <property type="component" value="Unassembled WGS sequence"/>
</dbReference>
<evidence type="ECO:0008006" key="3">
    <source>
        <dbReference type="Google" id="ProtNLM"/>
    </source>
</evidence>
<name>A0A6L5X843_9FIRM</name>
<organism evidence="1 2">
    <name type="scientific">Porcincola intestinalis</name>
    <dbReference type="NCBI Taxonomy" id="2606632"/>
    <lineage>
        <taxon>Bacteria</taxon>
        <taxon>Bacillati</taxon>
        <taxon>Bacillota</taxon>
        <taxon>Clostridia</taxon>
        <taxon>Lachnospirales</taxon>
        <taxon>Lachnospiraceae</taxon>
        <taxon>Porcincola</taxon>
    </lineage>
</organism>